<dbReference type="Gene3D" id="2.60.120.10">
    <property type="entry name" value="Jelly Rolls"/>
    <property type="match status" value="1"/>
</dbReference>
<dbReference type="PROSITE" id="PS50042">
    <property type="entry name" value="CNMP_BINDING_3"/>
    <property type="match status" value="1"/>
</dbReference>
<dbReference type="PANTHER" id="PTHR14226">
    <property type="entry name" value="NEUROPATHY TARGET ESTERASE/SWISS CHEESE D.MELANOGASTER"/>
    <property type="match status" value="1"/>
</dbReference>
<dbReference type="InterPro" id="IPR000595">
    <property type="entry name" value="cNMP-bd_dom"/>
</dbReference>
<protein>
    <recommendedName>
        <fullName evidence="10">Cyclic nucleotide-binding protein</fullName>
    </recommendedName>
</protein>
<dbReference type="InterPro" id="IPR002641">
    <property type="entry name" value="PNPLA_dom"/>
</dbReference>
<dbReference type="RefSeq" id="WP_376803901.1">
    <property type="nucleotide sequence ID" value="NZ_LWDL01000031.1"/>
</dbReference>
<feature type="short sequence motif" description="DGA/G" evidence="5">
    <location>
        <begin position="452"/>
        <end position="454"/>
    </location>
</feature>
<dbReference type="PANTHER" id="PTHR14226:SF29">
    <property type="entry name" value="NEUROPATHY TARGET ESTERASE SWS"/>
    <property type="match status" value="1"/>
</dbReference>
<organism evidence="8 9">
    <name type="scientific">Candidatus Raskinella chloraquaticus</name>
    <dbReference type="NCBI Taxonomy" id="1951219"/>
    <lineage>
        <taxon>Bacteria</taxon>
        <taxon>Pseudomonadati</taxon>
        <taxon>Pseudomonadota</taxon>
        <taxon>Alphaproteobacteria</taxon>
        <taxon>Hyphomicrobiales</taxon>
        <taxon>Phreatobacteraceae</taxon>
        <taxon>Candidatus Raskinella</taxon>
    </lineage>
</organism>
<accession>A0A1W9HQ15</accession>
<dbReference type="SMART" id="SM00100">
    <property type="entry name" value="cNMP"/>
    <property type="match status" value="1"/>
</dbReference>
<evidence type="ECO:0000259" key="7">
    <source>
        <dbReference type="PROSITE" id="PS51635"/>
    </source>
</evidence>
<sequence>MSTTGLADSSTVAARLAEFRVLDGLNPRAVRQVARMGSWLCLPGGLELAREGSHDRSLFFILSGTMSVQVSDGRGALECVAHVPAGETVGEMSLLSDEPHSARLIAHRDCEIFVLGRDAFERIAAHHPQILRNLSLLLIERLRRTTSRALLHPRCRAIALLGEGHRDEVHDIAMRLLPALKNLGLSVECLDATAQGRPAEWYQRLEAHHDILLYLASEQDTVWWRQAERQADRIMLVGKGERPPPGNNEVRAHKPADRIVLGDDLMPVETTSLRPVAGLRHVVRRGVARDINRLARHLSGRAVGLVLSGGGARGFSHVGVYRALTEAGVPIDAIGGTSMGALIAAGIAREWDVAELQARLKAAFVTSNPISDFTLPTVSFFGGRKVRSLLERNFGPIKIEDLALPYLCVTAALTSGSDVAHRTGLLSERLAASVALPGLLPPVVIDDHIHVDGGIMNNLPVDHMRRLTTGPIIAVDVCGDTSLGGARGTIPGILSILARTGTVGNEWQRREARRQASILIEPSVSMVGFRDWPLFDRAAAIGYETTCRSLETCADSFAALTALANKSAA</sequence>
<dbReference type="Pfam" id="PF01734">
    <property type="entry name" value="Patatin"/>
    <property type="match status" value="1"/>
</dbReference>
<reference evidence="8 9" key="1">
    <citation type="journal article" date="2017" name="Water Res.">
        <title>Comammox in drinking water systems.</title>
        <authorList>
            <person name="Wang Y."/>
            <person name="Ma L."/>
            <person name="Mao Y."/>
            <person name="Jiang X."/>
            <person name="Xia Y."/>
            <person name="Yu K."/>
            <person name="Li B."/>
            <person name="Zhang T."/>
        </authorList>
    </citation>
    <scope>NUCLEOTIDE SEQUENCE [LARGE SCALE GENOMIC DNA]</scope>
    <source>
        <strain evidence="8">SG_bin8</strain>
    </source>
</reference>
<evidence type="ECO:0000256" key="1">
    <source>
        <dbReference type="ARBA" id="ARBA00006636"/>
    </source>
</evidence>
<name>A0A1W9HQ15_9HYPH</name>
<dbReference type="InterPro" id="IPR014710">
    <property type="entry name" value="RmlC-like_jellyroll"/>
</dbReference>
<proteinExistence type="inferred from homology"/>
<gene>
    <name evidence="8" type="ORF">A4S15_02235</name>
</gene>
<dbReference type="GO" id="GO:0004622">
    <property type="term" value="F:phosphatidylcholine lysophospholipase activity"/>
    <property type="evidence" value="ECO:0007669"/>
    <property type="project" value="UniProtKB-ARBA"/>
</dbReference>
<evidence type="ECO:0000256" key="3">
    <source>
        <dbReference type="ARBA" id="ARBA00022963"/>
    </source>
</evidence>
<feature type="domain" description="PNPLA" evidence="7">
    <location>
        <begin position="305"/>
        <end position="465"/>
    </location>
</feature>
<dbReference type="AlphaFoldDB" id="A0A1W9HQ15"/>
<evidence type="ECO:0000256" key="5">
    <source>
        <dbReference type="PROSITE-ProRule" id="PRU01161"/>
    </source>
</evidence>
<comment type="similarity">
    <text evidence="1">Belongs to the NTE family.</text>
</comment>
<dbReference type="Proteomes" id="UP000192872">
    <property type="component" value="Unassembled WGS sequence"/>
</dbReference>
<feature type="short sequence motif" description="GXSXG" evidence="5">
    <location>
        <begin position="336"/>
        <end position="340"/>
    </location>
</feature>
<dbReference type="EMBL" id="LWDL01000031">
    <property type="protein sequence ID" value="OQW49568.1"/>
    <property type="molecule type" value="Genomic_DNA"/>
</dbReference>
<evidence type="ECO:0000256" key="2">
    <source>
        <dbReference type="ARBA" id="ARBA00022801"/>
    </source>
</evidence>
<evidence type="ECO:0008006" key="10">
    <source>
        <dbReference type="Google" id="ProtNLM"/>
    </source>
</evidence>
<dbReference type="InterPro" id="IPR016035">
    <property type="entry name" value="Acyl_Trfase/lysoPLipase"/>
</dbReference>
<evidence type="ECO:0000259" key="6">
    <source>
        <dbReference type="PROSITE" id="PS50042"/>
    </source>
</evidence>
<dbReference type="CDD" id="cd00038">
    <property type="entry name" value="CAP_ED"/>
    <property type="match status" value="1"/>
</dbReference>
<dbReference type="SUPFAM" id="SSF52151">
    <property type="entry name" value="FabD/lysophospholipase-like"/>
    <property type="match status" value="1"/>
</dbReference>
<dbReference type="InterPro" id="IPR050301">
    <property type="entry name" value="NTE"/>
</dbReference>
<keyword evidence="2 5" id="KW-0378">Hydrolase</keyword>
<dbReference type="Pfam" id="PF00027">
    <property type="entry name" value="cNMP_binding"/>
    <property type="match status" value="1"/>
</dbReference>
<feature type="short sequence motif" description="GXGXXG" evidence="5">
    <location>
        <begin position="309"/>
        <end position="314"/>
    </location>
</feature>
<comment type="caution">
    <text evidence="8">The sequence shown here is derived from an EMBL/GenBank/DDBJ whole genome shotgun (WGS) entry which is preliminary data.</text>
</comment>
<dbReference type="PROSITE" id="PS51635">
    <property type="entry name" value="PNPLA"/>
    <property type="match status" value="1"/>
</dbReference>
<keyword evidence="4 5" id="KW-0443">Lipid metabolism</keyword>
<dbReference type="Gene3D" id="3.40.1090.10">
    <property type="entry name" value="Cytosolic phospholipase A2 catalytic domain"/>
    <property type="match status" value="2"/>
</dbReference>
<feature type="active site" description="Proton acceptor" evidence="5">
    <location>
        <position position="452"/>
    </location>
</feature>
<feature type="active site" description="Nucleophile" evidence="5">
    <location>
        <position position="338"/>
    </location>
</feature>
<evidence type="ECO:0000313" key="8">
    <source>
        <dbReference type="EMBL" id="OQW49568.1"/>
    </source>
</evidence>
<dbReference type="InterPro" id="IPR018490">
    <property type="entry name" value="cNMP-bd_dom_sf"/>
</dbReference>
<evidence type="ECO:0000256" key="4">
    <source>
        <dbReference type="ARBA" id="ARBA00023098"/>
    </source>
</evidence>
<evidence type="ECO:0000313" key="9">
    <source>
        <dbReference type="Proteomes" id="UP000192872"/>
    </source>
</evidence>
<dbReference type="GO" id="GO:0016042">
    <property type="term" value="P:lipid catabolic process"/>
    <property type="evidence" value="ECO:0007669"/>
    <property type="project" value="UniProtKB-UniRule"/>
</dbReference>
<dbReference type="SUPFAM" id="SSF51206">
    <property type="entry name" value="cAMP-binding domain-like"/>
    <property type="match status" value="1"/>
</dbReference>
<feature type="domain" description="Cyclic nucleotide-binding" evidence="6">
    <location>
        <begin position="21"/>
        <end position="141"/>
    </location>
</feature>
<dbReference type="STRING" id="1827387.A4S15_02235"/>
<keyword evidence="3 5" id="KW-0442">Lipid degradation</keyword>
<dbReference type="CDD" id="cd07205">
    <property type="entry name" value="Pat_PNPLA6_PNPLA7_NTE1_like"/>
    <property type="match status" value="1"/>
</dbReference>